<evidence type="ECO:0000256" key="2">
    <source>
        <dbReference type="ARBA" id="ARBA00005254"/>
    </source>
</evidence>
<dbReference type="CDD" id="cd06558">
    <property type="entry name" value="crotonase-like"/>
    <property type="match status" value="1"/>
</dbReference>
<reference evidence="5" key="1">
    <citation type="submission" date="2017-02" db="EMBL/GenBank/DDBJ databases">
        <authorList>
            <person name="Varghese N."/>
            <person name="Submissions S."/>
        </authorList>
    </citation>
    <scope>NUCLEOTIDE SEQUENCE [LARGE SCALE GENOMIC DNA]</scope>
    <source>
        <strain evidence="5">DSM 16521</strain>
    </source>
</reference>
<evidence type="ECO:0000313" key="4">
    <source>
        <dbReference type="EMBL" id="SJZ76550.1"/>
    </source>
</evidence>
<dbReference type="AlphaFoldDB" id="A0A1T4NB85"/>
<comment type="pathway">
    <text evidence="1">Lipid metabolism.</text>
</comment>
<dbReference type="SUPFAM" id="SSF52096">
    <property type="entry name" value="ClpP/crotonase"/>
    <property type="match status" value="1"/>
</dbReference>
<keyword evidence="3" id="KW-0456">Lyase</keyword>
<dbReference type="PANTHER" id="PTHR11941">
    <property type="entry name" value="ENOYL-COA HYDRATASE-RELATED"/>
    <property type="match status" value="1"/>
</dbReference>
<dbReference type="Proteomes" id="UP000189933">
    <property type="component" value="Unassembled WGS sequence"/>
</dbReference>
<evidence type="ECO:0000256" key="1">
    <source>
        <dbReference type="ARBA" id="ARBA00005189"/>
    </source>
</evidence>
<dbReference type="RefSeq" id="WP_078664967.1">
    <property type="nucleotide sequence ID" value="NZ_FUXM01000006.1"/>
</dbReference>
<dbReference type="GO" id="GO:0016829">
    <property type="term" value="F:lyase activity"/>
    <property type="evidence" value="ECO:0007669"/>
    <property type="project" value="UniProtKB-KW"/>
</dbReference>
<dbReference type="PANTHER" id="PTHR11941:SF54">
    <property type="entry name" value="ENOYL-COA HYDRATASE, MITOCHONDRIAL"/>
    <property type="match status" value="1"/>
</dbReference>
<keyword evidence="5" id="KW-1185">Reference proteome</keyword>
<dbReference type="FunFam" id="3.90.226.10:FF:000009">
    <property type="entry name" value="Carnitinyl-CoA dehydratase"/>
    <property type="match status" value="1"/>
</dbReference>
<evidence type="ECO:0000256" key="3">
    <source>
        <dbReference type="ARBA" id="ARBA00023239"/>
    </source>
</evidence>
<dbReference type="UniPathway" id="UPA00659"/>
<dbReference type="InterPro" id="IPR014748">
    <property type="entry name" value="Enoyl-CoA_hydra_C"/>
</dbReference>
<comment type="similarity">
    <text evidence="2">Belongs to the enoyl-CoA hydratase/isomerase family.</text>
</comment>
<dbReference type="GO" id="GO:0006635">
    <property type="term" value="P:fatty acid beta-oxidation"/>
    <property type="evidence" value="ECO:0007669"/>
    <property type="project" value="UniProtKB-UniPathway"/>
</dbReference>
<name>A0A1T4NB85_9FIRM</name>
<dbReference type="EMBL" id="FUXM01000006">
    <property type="protein sequence ID" value="SJZ76550.1"/>
    <property type="molecule type" value="Genomic_DNA"/>
</dbReference>
<proteinExistence type="inferred from homology"/>
<evidence type="ECO:0000313" key="5">
    <source>
        <dbReference type="Proteomes" id="UP000189933"/>
    </source>
</evidence>
<dbReference type="Pfam" id="PF00378">
    <property type="entry name" value="ECH_1"/>
    <property type="match status" value="1"/>
</dbReference>
<gene>
    <name evidence="4" type="ORF">SAMN02745885_00869</name>
</gene>
<organism evidence="4 5">
    <name type="scientific">Carboxydocella sporoproducens DSM 16521</name>
    <dbReference type="NCBI Taxonomy" id="1121270"/>
    <lineage>
        <taxon>Bacteria</taxon>
        <taxon>Bacillati</taxon>
        <taxon>Bacillota</taxon>
        <taxon>Clostridia</taxon>
        <taxon>Eubacteriales</taxon>
        <taxon>Clostridiales Family XVI. Incertae Sedis</taxon>
        <taxon>Carboxydocella</taxon>
    </lineage>
</organism>
<dbReference type="Gene3D" id="1.10.12.10">
    <property type="entry name" value="Lyase 2-enoyl-coa Hydratase, Chain A, domain 2"/>
    <property type="match status" value="1"/>
</dbReference>
<sequence>MAEKTLILEYLDNLALITLNRPAALNTINLDLLQEMEEIQQKLAQDPNLRAVVVQAAGPHFSAGIDLSLLAQVDASFVLQQVQRLQQIFQRWQQLTVPVIAAIQGVCFGSGLELVLACDLRIAAANARFALPEVRFGLAPDLGGTSRLTKLVGAGQAKRLLLTCEEIDAQEAKTIGLVEKVVPEAELEKAALGWAQAIASFPPAGLRFAKQGVQVAQEASLAAALLFEQAQSVYCCGTQEQKEAIAAFFRKQK</sequence>
<protein>
    <submittedName>
        <fullName evidence="4">Enoyl-CoA hydratase</fullName>
    </submittedName>
</protein>
<dbReference type="InterPro" id="IPR029045">
    <property type="entry name" value="ClpP/crotonase-like_dom_sf"/>
</dbReference>
<accession>A0A1T4NB85</accession>
<dbReference type="OrthoDB" id="9775794at2"/>
<dbReference type="InterPro" id="IPR001753">
    <property type="entry name" value="Enoyl-CoA_hydra/iso"/>
</dbReference>
<dbReference type="Gene3D" id="3.90.226.10">
    <property type="entry name" value="2-enoyl-CoA Hydratase, Chain A, domain 1"/>
    <property type="match status" value="1"/>
</dbReference>